<organism evidence="1 2">
    <name type="scientific">Caerostris darwini</name>
    <dbReference type="NCBI Taxonomy" id="1538125"/>
    <lineage>
        <taxon>Eukaryota</taxon>
        <taxon>Metazoa</taxon>
        <taxon>Ecdysozoa</taxon>
        <taxon>Arthropoda</taxon>
        <taxon>Chelicerata</taxon>
        <taxon>Arachnida</taxon>
        <taxon>Araneae</taxon>
        <taxon>Araneomorphae</taxon>
        <taxon>Entelegynae</taxon>
        <taxon>Araneoidea</taxon>
        <taxon>Araneidae</taxon>
        <taxon>Caerostris</taxon>
    </lineage>
</organism>
<evidence type="ECO:0000313" key="2">
    <source>
        <dbReference type="Proteomes" id="UP001054837"/>
    </source>
</evidence>
<dbReference type="Proteomes" id="UP001054837">
    <property type="component" value="Unassembled WGS sequence"/>
</dbReference>
<dbReference type="AlphaFoldDB" id="A0AAV4QEI3"/>
<accession>A0AAV4QEI3</accession>
<proteinExistence type="predicted"/>
<evidence type="ECO:0000313" key="1">
    <source>
        <dbReference type="EMBL" id="GIY07199.1"/>
    </source>
</evidence>
<name>A0AAV4QEI3_9ARAC</name>
<sequence>MHKPNLKSQSSMPRIQSSGLSINYPALDSSVPAQFSSVLSEVKINNVVTINNRNGIKTQTGHGIIPFSLRVRHRCFFRHEKPKFLEEKKNELSLVQGNRFMG</sequence>
<comment type="caution">
    <text evidence="1">The sequence shown here is derived from an EMBL/GenBank/DDBJ whole genome shotgun (WGS) entry which is preliminary data.</text>
</comment>
<protein>
    <submittedName>
        <fullName evidence="1">Uncharacterized protein</fullName>
    </submittedName>
</protein>
<gene>
    <name evidence="1" type="ORF">CDAR_241571</name>
</gene>
<keyword evidence="2" id="KW-1185">Reference proteome</keyword>
<dbReference type="EMBL" id="BPLQ01004315">
    <property type="protein sequence ID" value="GIY07199.1"/>
    <property type="molecule type" value="Genomic_DNA"/>
</dbReference>
<reference evidence="1 2" key="1">
    <citation type="submission" date="2021-06" db="EMBL/GenBank/DDBJ databases">
        <title>Caerostris darwini draft genome.</title>
        <authorList>
            <person name="Kono N."/>
            <person name="Arakawa K."/>
        </authorList>
    </citation>
    <scope>NUCLEOTIDE SEQUENCE [LARGE SCALE GENOMIC DNA]</scope>
</reference>